<gene>
    <name evidence="4" type="ORF">RM543_06750</name>
</gene>
<dbReference type="InterPro" id="IPR056743">
    <property type="entry name" value="TRM5-TYW2-like_MTfase"/>
</dbReference>
<organism evidence="4 5">
    <name type="scientific">Tropicimonas omnivorans</name>
    <dbReference type="NCBI Taxonomy" id="3075590"/>
    <lineage>
        <taxon>Bacteria</taxon>
        <taxon>Pseudomonadati</taxon>
        <taxon>Pseudomonadota</taxon>
        <taxon>Alphaproteobacteria</taxon>
        <taxon>Rhodobacterales</taxon>
        <taxon>Roseobacteraceae</taxon>
        <taxon>Tropicimonas</taxon>
    </lineage>
</organism>
<dbReference type="InterPro" id="IPR006342">
    <property type="entry name" value="FkbM_mtfrase"/>
</dbReference>
<evidence type="ECO:0000256" key="1">
    <source>
        <dbReference type="ARBA" id="ARBA00022679"/>
    </source>
</evidence>
<dbReference type="NCBIfam" id="TIGR01444">
    <property type="entry name" value="fkbM_fam"/>
    <property type="match status" value="1"/>
</dbReference>
<evidence type="ECO:0000259" key="3">
    <source>
        <dbReference type="Pfam" id="PF02475"/>
    </source>
</evidence>
<dbReference type="EMBL" id="JAVRHL010000002">
    <property type="protein sequence ID" value="MDT0682376.1"/>
    <property type="molecule type" value="Genomic_DNA"/>
</dbReference>
<dbReference type="SUPFAM" id="SSF53335">
    <property type="entry name" value="S-adenosyl-L-methionine-dependent methyltransferases"/>
    <property type="match status" value="1"/>
</dbReference>
<evidence type="ECO:0000313" key="4">
    <source>
        <dbReference type="EMBL" id="MDT0682376.1"/>
    </source>
</evidence>
<dbReference type="Pfam" id="PF02475">
    <property type="entry name" value="TRM5-TYW2_MTfase"/>
    <property type="match status" value="1"/>
</dbReference>
<evidence type="ECO:0000313" key="5">
    <source>
        <dbReference type="Proteomes" id="UP001265259"/>
    </source>
</evidence>
<reference evidence="4 5" key="1">
    <citation type="submission" date="2023-09" db="EMBL/GenBank/DDBJ databases">
        <authorList>
            <person name="Rey-Velasco X."/>
        </authorList>
    </citation>
    <scope>NUCLEOTIDE SEQUENCE [LARGE SCALE GENOMIC DNA]</scope>
    <source>
        <strain evidence="4 5">F158</strain>
    </source>
</reference>
<keyword evidence="1" id="KW-0808">Transferase</keyword>
<keyword evidence="5" id="KW-1185">Reference proteome</keyword>
<protein>
    <submittedName>
        <fullName evidence="4">FkbM family methyltransferase</fullName>
    </submittedName>
</protein>
<dbReference type="GO" id="GO:0032259">
    <property type="term" value="P:methylation"/>
    <property type="evidence" value="ECO:0007669"/>
    <property type="project" value="UniProtKB-KW"/>
</dbReference>
<dbReference type="GO" id="GO:0008168">
    <property type="term" value="F:methyltransferase activity"/>
    <property type="evidence" value="ECO:0007669"/>
    <property type="project" value="UniProtKB-KW"/>
</dbReference>
<evidence type="ECO:0000256" key="2">
    <source>
        <dbReference type="ARBA" id="ARBA00022691"/>
    </source>
</evidence>
<dbReference type="InterPro" id="IPR029063">
    <property type="entry name" value="SAM-dependent_MTases_sf"/>
</dbReference>
<keyword evidence="4" id="KW-0489">Methyltransferase</keyword>
<dbReference type="Gene3D" id="3.40.50.150">
    <property type="entry name" value="Vaccinia Virus protein VP39"/>
    <property type="match status" value="1"/>
</dbReference>
<feature type="domain" description="TRM5/TYW2-like methyltransferase" evidence="3">
    <location>
        <begin position="34"/>
        <end position="94"/>
    </location>
</feature>
<accession>A0ABU3DF90</accession>
<name>A0ABU3DF90_9RHOB</name>
<proteinExistence type="predicted"/>
<sequence>MDTWDLDGIRVEDPYDTFSPALRRAMGRGRYERPERQAVADLVRSGDRVLELGAGCGVIGVAAARITGPDRVTSIEANPAMESTIRHTHRINDCPGIDLRIGAVAAEGGGTAPFHLSSDFWASSFDPETPNLTETVSIPLIGIDDLVRESAANVLLCDIEGAEHEIVPAMDLAPLDLVIMELHPTPGGLARMGALFAALIGAGLHPDIEAGRKPRVAIFRRPSRD</sequence>
<comment type="caution">
    <text evidence="4">The sequence shown here is derived from an EMBL/GenBank/DDBJ whole genome shotgun (WGS) entry which is preliminary data.</text>
</comment>
<keyword evidence="2" id="KW-0949">S-adenosyl-L-methionine</keyword>
<dbReference type="RefSeq" id="WP_311690132.1">
    <property type="nucleotide sequence ID" value="NZ_JAVRHL010000002.1"/>
</dbReference>
<dbReference type="Proteomes" id="UP001265259">
    <property type="component" value="Unassembled WGS sequence"/>
</dbReference>
<dbReference type="CDD" id="cd02440">
    <property type="entry name" value="AdoMet_MTases"/>
    <property type="match status" value="1"/>
</dbReference>